<dbReference type="GeneID" id="8247935"/>
<dbReference type="Proteomes" id="UP000002009">
    <property type="component" value="Chromosome 12"/>
</dbReference>
<keyword evidence="3" id="KW-1185">Reference proteome</keyword>
<dbReference type="RefSeq" id="XP_002509281.1">
    <property type="nucleotide sequence ID" value="XM_002509235.1"/>
</dbReference>
<keyword evidence="1" id="KW-0812">Transmembrane</keyword>
<keyword evidence="1" id="KW-0472">Membrane</keyword>
<dbReference type="KEGG" id="mis:MICPUN_63090"/>
<gene>
    <name evidence="2" type="ORF">MICPUN_63090</name>
</gene>
<protein>
    <submittedName>
        <fullName evidence="2">Uncharacterized protein</fullName>
    </submittedName>
</protein>
<evidence type="ECO:0000313" key="3">
    <source>
        <dbReference type="Proteomes" id="UP000002009"/>
    </source>
</evidence>
<dbReference type="AlphaFoldDB" id="C1FJ73"/>
<proteinExistence type="predicted"/>
<dbReference type="OrthoDB" id="521730at2759"/>
<dbReference type="InParanoid" id="C1FJ73"/>
<name>C1FJ73_MICCC</name>
<evidence type="ECO:0000256" key="1">
    <source>
        <dbReference type="SAM" id="Phobius"/>
    </source>
</evidence>
<evidence type="ECO:0000313" key="2">
    <source>
        <dbReference type="EMBL" id="ACO70539.1"/>
    </source>
</evidence>
<reference evidence="2 3" key="1">
    <citation type="journal article" date="2009" name="Science">
        <title>Green evolution and dynamic adaptations revealed by genomes of the marine picoeukaryotes Micromonas.</title>
        <authorList>
            <person name="Worden A.Z."/>
            <person name="Lee J.H."/>
            <person name="Mock T."/>
            <person name="Rouze P."/>
            <person name="Simmons M.P."/>
            <person name="Aerts A.L."/>
            <person name="Allen A.E."/>
            <person name="Cuvelier M.L."/>
            <person name="Derelle E."/>
            <person name="Everett M.V."/>
            <person name="Foulon E."/>
            <person name="Grimwood J."/>
            <person name="Gundlach H."/>
            <person name="Henrissat B."/>
            <person name="Napoli C."/>
            <person name="McDonald S.M."/>
            <person name="Parker M.S."/>
            <person name="Rombauts S."/>
            <person name="Salamov A."/>
            <person name="Von Dassow P."/>
            <person name="Badger J.H."/>
            <person name="Coutinho P.M."/>
            <person name="Demir E."/>
            <person name="Dubchak I."/>
            <person name="Gentemann C."/>
            <person name="Eikrem W."/>
            <person name="Gready J.E."/>
            <person name="John U."/>
            <person name="Lanier W."/>
            <person name="Lindquist E.A."/>
            <person name="Lucas S."/>
            <person name="Mayer K.F."/>
            <person name="Moreau H."/>
            <person name="Not F."/>
            <person name="Otillar R."/>
            <person name="Panaud O."/>
            <person name="Pangilinan J."/>
            <person name="Paulsen I."/>
            <person name="Piegu B."/>
            <person name="Poliakov A."/>
            <person name="Robbens S."/>
            <person name="Schmutz J."/>
            <person name="Toulza E."/>
            <person name="Wyss T."/>
            <person name="Zelensky A."/>
            <person name="Zhou K."/>
            <person name="Armbrust E.V."/>
            <person name="Bhattacharya D."/>
            <person name="Goodenough U.W."/>
            <person name="Van de Peer Y."/>
            <person name="Grigoriev I.V."/>
        </authorList>
    </citation>
    <scope>NUCLEOTIDE SEQUENCE [LARGE SCALE GENOMIC DNA]</scope>
    <source>
        <strain evidence="3">RCC299 / NOUM17</strain>
    </source>
</reference>
<feature type="transmembrane region" description="Helical" evidence="1">
    <location>
        <begin position="58"/>
        <end position="79"/>
    </location>
</feature>
<dbReference type="eggNOG" id="ENOG502SG52">
    <property type="taxonomic scope" value="Eukaryota"/>
</dbReference>
<keyword evidence="1" id="KW-1133">Transmembrane helix</keyword>
<dbReference type="EMBL" id="CP001577">
    <property type="protein sequence ID" value="ACO70539.1"/>
    <property type="molecule type" value="Genomic_DNA"/>
</dbReference>
<sequence>MSSALLNLARRAVAQAPARVAARRGVSTSAPKFGGADEPAYIHAEKMYDVGATKARPLVFGVATAAVVLIGGYIPVYACQFQNRKASG</sequence>
<dbReference type="STRING" id="296587.C1FJ73"/>
<organism evidence="2 3">
    <name type="scientific">Micromonas commoda (strain RCC299 / NOUM17 / CCMP2709)</name>
    <name type="common">Picoplanktonic green alga</name>
    <dbReference type="NCBI Taxonomy" id="296587"/>
    <lineage>
        <taxon>Eukaryota</taxon>
        <taxon>Viridiplantae</taxon>
        <taxon>Chlorophyta</taxon>
        <taxon>Mamiellophyceae</taxon>
        <taxon>Mamiellales</taxon>
        <taxon>Mamiellaceae</taxon>
        <taxon>Micromonas</taxon>
    </lineage>
</organism>
<accession>C1FJ73</accession>